<keyword evidence="3" id="KW-1185">Reference proteome</keyword>
<reference evidence="2 3" key="1">
    <citation type="submission" date="2014-04" db="EMBL/GenBank/DDBJ databases">
        <authorList>
            <consortium name="DOE Joint Genome Institute"/>
            <person name="Kuo A."/>
            <person name="Tarkka M."/>
            <person name="Buscot F."/>
            <person name="Kohler A."/>
            <person name="Nagy L.G."/>
            <person name="Floudas D."/>
            <person name="Copeland A."/>
            <person name="Barry K.W."/>
            <person name="Cichocki N."/>
            <person name="Veneault-Fourrey C."/>
            <person name="LaButti K."/>
            <person name="Lindquist E.A."/>
            <person name="Lipzen A."/>
            <person name="Lundell T."/>
            <person name="Morin E."/>
            <person name="Murat C."/>
            <person name="Sun H."/>
            <person name="Tunlid A."/>
            <person name="Henrissat B."/>
            <person name="Grigoriev I.V."/>
            <person name="Hibbett D.S."/>
            <person name="Martin F."/>
            <person name="Nordberg H.P."/>
            <person name="Cantor M.N."/>
            <person name="Hua S.X."/>
        </authorList>
    </citation>
    <scope>NUCLEOTIDE SEQUENCE [LARGE SCALE GENOMIC DNA]</scope>
    <source>
        <strain evidence="2 3">F 1598</strain>
    </source>
</reference>
<feature type="domain" description="Protein kinase" evidence="1">
    <location>
        <begin position="1"/>
        <end position="166"/>
    </location>
</feature>
<dbReference type="SUPFAM" id="SSF56112">
    <property type="entry name" value="Protein kinase-like (PK-like)"/>
    <property type="match status" value="1"/>
</dbReference>
<dbReference type="Proteomes" id="UP000054166">
    <property type="component" value="Unassembled WGS sequence"/>
</dbReference>
<accession>A0A0C3BYK7</accession>
<name>A0A0C3BYK7_PILCF</name>
<dbReference type="InterPro" id="IPR011009">
    <property type="entry name" value="Kinase-like_dom_sf"/>
</dbReference>
<dbReference type="AlphaFoldDB" id="A0A0C3BYK7"/>
<dbReference type="PROSITE" id="PS50011">
    <property type="entry name" value="PROTEIN_KINASE_DOM"/>
    <property type="match status" value="1"/>
</dbReference>
<dbReference type="OrthoDB" id="5987198at2759"/>
<sequence length="166" mass="19251">MHEHHVAHRDCMGLNMMVDGSMYSDGWHPCVPSQKPDYTGDARYFSRTQGPPKYYLIDFGLSQRYDPKDGLPLEYPILGGDKTVPEFQTSDDAHDPFPTDVYYTGNMAREDFIQKMRGFEFLQDLMLDMVQYNPSKQPTMDEVVRCFDVIRRGLSSWKLRSRIAPP</sequence>
<dbReference type="STRING" id="765440.A0A0C3BYK7"/>
<proteinExistence type="predicted"/>
<dbReference type="EMBL" id="KN832971">
    <property type="protein sequence ID" value="KIM91628.1"/>
    <property type="molecule type" value="Genomic_DNA"/>
</dbReference>
<dbReference type="GO" id="GO:0005524">
    <property type="term" value="F:ATP binding"/>
    <property type="evidence" value="ECO:0007669"/>
    <property type="project" value="InterPro"/>
</dbReference>
<protein>
    <recommendedName>
        <fullName evidence="1">Protein kinase domain-containing protein</fullName>
    </recommendedName>
</protein>
<gene>
    <name evidence="2" type="ORF">PILCRDRAFT_135026</name>
</gene>
<dbReference type="HOGENOM" id="CLU_044121_3_1_1"/>
<evidence type="ECO:0000313" key="3">
    <source>
        <dbReference type="Proteomes" id="UP000054166"/>
    </source>
</evidence>
<evidence type="ECO:0000259" key="1">
    <source>
        <dbReference type="PROSITE" id="PS50011"/>
    </source>
</evidence>
<organism evidence="2 3">
    <name type="scientific">Piloderma croceum (strain F 1598)</name>
    <dbReference type="NCBI Taxonomy" id="765440"/>
    <lineage>
        <taxon>Eukaryota</taxon>
        <taxon>Fungi</taxon>
        <taxon>Dikarya</taxon>
        <taxon>Basidiomycota</taxon>
        <taxon>Agaricomycotina</taxon>
        <taxon>Agaricomycetes</taxon>
        <taxon>Agaricomycetidae</taxon>
        <taxon>Atheliales</taxon>
        <taxon>Atheliaceae</taxon>
        <taxon>Piloderma</taxon>
    </lineage>
</organism>
<dbReference type="InParanoid" id="A0A0C3BYK7"/>
<dbReference type="GO" id="GO:0004672">
    <property type="term" value="F:protein kinase activity"/>
    <property type="evidence" value="ECO:0007669"/>
    <property type="project" value="InterPro"/>
</dbReference>
<reference evidence="3" key="2">
    <citation type="submission" date="2015-01" db="EMBL/GenBank/DDBJ databases">
        <title>Evolutionary Origins and Diversification of the Mycorrhizal Mutualists.</title>
        <authorList>
            <consortium name="DOE Joint Genome Institute"/>
            <consortium name="Mycorrhizal Genomics Consortium"/>
            <person name="Kohler A."/>
            <person name="Kuo A."/>
            <person name="Nagy L.G."/>
            <person name="Floudas D."/>
            <person name="Copeland A."/>
            <person name="Barry K.W."/>
            <person name="Cichocki N."/>
            <person name="Veneault-Fourrey C."/>
            <person name="LaButti K."/>
            <person name="Lindquist E.A."/>
            <person name="Lipzen A."/>
            <person name="Lundell T."/>
            <person name="Morin E."/>
            <person name="Murat C."/>
            <person name="Riley R."/>
            <person name="Ohm R."/>
            <person name="Sun H."/>
            <person name="Tunlid A."/>
            <person name="Henrissat B."/>
            <person name="Grigoriev I.V."/>
            <person name="Hibbett D.S."/>
            <person name="Martin F."/>
        </authorList>
    </citation>
    <scope>NUCLEOTIDE SEQUENCE [LARGE SCALE GENOMIC DNA]</scope>
    <source>
        <strain evidence="3">F 1598</strain>
    </source>
</reference>
<evidence type="ECO:0000313" key="2">
    <source>
        <dbReference type="EMBL" id="KIM91628.1"/>
    </source>
</evidence>
<dbReference type="Gene3D" id="1.10.510.10">
    <property type="entry name" value="Transferase(Phosphotransferase) domain 1"/>
    <property type="match status" value="1"/>
</dbReference>
<dbReference type="InterPro" id="IPR000719">
    <property type="entry name" value="Prot_kinase_dom"/>
</dbReference>